<organism evidence="4 5">
    <name type="scientific">Boudabousia liubingyangii</name>
    <dbReference type="NCBI Taxonomy" id="1921764"/>
    <lineage>
        <taxon>Bacteria</taxon>
        <taxon>Bacillati</taxon>
        <taxon>Actinomycetota</taxon>
        <taxon>Actinomycetes</taxon>
        <taxon>Actinomycetales</taxon>
        <taxon>Actinomycetaceae</taxon>
        <taxon>Boudabousia</taxon>
    </lineage>
</organism>
<dbReference type="Gene3D" id="3.40.1190.20">
    <property type="match status" value="1"/>
</dbReference>
<dbReference type="GO" id="GO:0016301">
    <property type="term" value="F:kinase activity"/>
    <property type="evidence" value="ECO:0007669"/>
    <property type="project" value="UniProtKB-KW"/>
</dbReference>
<gene>
    <name evidence="4" type="ORF">BSR29_03870</name>
</gene>
<dbReference type="PROSITE" id="PS00584">
    <property type="entry name" value="PFKB_KINASES_2"/>
    <property type="match status" value="1"/>
</dbReference>
<feature type="domain" description="Carbohydrate kinase PfkB" evidence="3">
    <location>
        <begin position="1"/>
        <end position="283"/>
    </location>
</feature>
<dbReference type="SUPFAM" id="SSF53613">
    <property type="entry name" value="Ribokinase-like"/>
    <property type="match status" value="1"/>
</dbReference>
<dbReference type="InterPro" id="IPR052562">
    <property type="entry name" value="Ketohexokinase-related"/>
</dbReference>
<reference evidence="4 5" key="1">
    <citation type="submission" date="2016-11" db="EMBL/GenBank/DDBJ databases">
        <title>Actinomyces gypaetusis sp. nov. isolated from the vulture Gypaetus barbatus in Qinghai Tibet Plateau China.</title>
        <authorList>
            <person name="Meng X."/>
        </authorList>
    </citation>
    <scope>NUCLEOTIDE SEQUENCE [LARGE SCALE GENOMIC DNA]</scope>
    <source>
        <strain evidence="4 5">VUL4_2</strain>
    </source>
</reference>
<keyword evidence="1" id="KW-0808">Transferase</keyword>
<dbReference type="PANTHER" id="PTHR42774:SF3">
    <property type="entry name" value="KETOHEXOKINASE"/>
    <property type="match status" value="1"/>
</dbReference>
<dbReference type="RefSeq" id="WP_073708972.1">
    <property type="nucleotide sequence ID" value="NZ_MQSV01000002.1"/>
</dbReference>
<evidence type="ECO:0000256" key="1">
    <source>
        <dbReference type="ARBA" id="ARBA00022679"/>
    </source>
</evidence>
<evidence type="ECO:0000313" key="5">
    <source>
        <dbReference type="Proteomes" id="UP000186785"/>
    </source>
</evidence>
<comment type="caution">
    <text evidence="4">The sequence shown here is derived from an EMBL/GenBank/DDBJ whole genome shotgun (WGS) entry which is preliminary data.</text>
</comment>
<proteinExistence type="predicted"/>
<keyword evidence="2" id="KW-0418">Kinase</keyword>
<evidence type="ECO:0000313" key="4">
    <source>
        <dbReference type="EMBL" id="OKL48984.1"/>
    </source>
</evidence>
<dbReference type="OrthoDB" id="9795789at2"/>
<dbReference type="InterPro" id="IPR029056">
    <property type="entry name" value="Ribokinase-like"/>
</dbReference>
<dbReference type="STRING" id="1921764.BSR28_03440"/>
<dbReference type="Proteomes" id="UP000186785">
    <property type="component" value="Unassembled WGS sequence"/>
</dbReference>
<dbReference type="EMBL" id="MQSV01000002">
    <property type="protein sequence ID" value="OKL48984.1"/>
    <property type="molecule type" value="Genomic_DNA"/>
</dbReference>
<evidence type="ECO:0000256" key="2">
    <source>
        <dbReference type="ARBA" id="ARBA00022777"/>
    </source>
</evidence>
<keyword evidence="5" id="KW-1185">Reference proteome</keyword>
<name>A0A1Q5PN52_9ACTO</name>
<dbReference type="PANTHER" id="PTHR42774">
    <property type="entry name" value="PHOSPHOTRANSFERASE SYSTEM TRANSPORT PROTEIN"/>
    <property type="match status" value="1"/>
</dbReference>
<dbReference type="Pfam" id="PF00294">
    <property type="entry name" value="PfkB"/>
    <property type="match status" value="1"/>
</dbReference>
<accession>A0A1Q5PN52</accession>
<sequence length="303" mass="32858">MKKILCVGMLTMDNLLLVESYPKEDTAQPVKDSYQALGGSAAKSAVVADALGQSAILIAALGSGDTAQNLLDDLSQTQIDLRLERNEAPASQSTIILNELNSSRTILWTGGEKVQSPQPLFDEINPEEIGIIMLDATDPKLFTATIEYANEHQIPLVLDTGSGRPWVADALPQADYVIAPAKYLQKFLYTKKDNMKELLQQVPTDWGRQILAVSNGSHGGAYRVTGEERIRRWSAHPAKAVDTNGAGDVFHGAFACALLNDFTVPEALDYASEVAALSISTYGNEWLADQRALAELSDRLLAK</sequence>
<dbReference type="AlphaFoldDB" id="A0A1Q5PN52"/>
<protein>
    <recommendedName>
        <fullName evidence="3">Carbohydrate kinase PfkB domain-containing protein</fullName>
    </recommendedName>
</protein>
<dbReference type="InterPro" id="IPR002173">
    <property type="entry name" value="Carboh/pur_kinase_PfkB_CS"/>
</dbReference>
<dbReference type="InterPro" id="IPR011611">
    <property type="entry name" value="PfkB_dom"/>
</dbReference>
<evidence type="ECO:0000259" key="3">
    <source>
        <dbReference type="Pfam" id="PF00294"/>
    </source>
</evidence>